<protein>
    <submittedName>
        <fullName evidence="1">Uncharacterized protein</fullName>
    </submittedName>
</protein>
<gene>
    <name evidence="1" type="ORF">DPMN_038869</name>
</gene>
<name>A0A9D4MDY7_DREPO</name>
<sequence>MVVIQHYQYSQKQSIGENVSFKHSWFQNQHQRPKRQEIMMMMTKKLALNPPVLTVQKWTQLQAHLVSKTDKKG</sequence>
<evidence type="ECO:0000313" key="1">
    <source>
        <dbReference type="EMBL" id="KAH3875600.1"/>
    </source>
</evidence>
<comment type="caution">
    <text evidence="1">The sequence shown here is derived from an EMBL/GenBank/DDBJ whole genome shotgun (WGS) entry which is preliminary data.</text>
</comment>
<proteinExistence type="predicted"/>
<keyword evidence="2" id="KW-1185">Reference proteome</keyword>
<reference evidence="1" key="1">
    <citation type="journal article" date="2019" name="bioRxiv">
        <title>The Genome of the Zebra Mussel, Dreissena polymorpha: A Resource for Invasive Species Research.</title>
        <authorList>
            <person name="McCartney M.A."/>
            <person name="Auch B."/>
            <person name="Kono T."/>
            <person name="Mallez S."/>
            <person name="Zhang Y."/>
            <person name="Obille A."/>
            <person name="Becker A."/>
            <person name="Abrahante J.E."/>
            <person name="Garbe J."/>
            <person name="Badalamenti J.P."/>
            <person name="Herman A."/>
            <person name="Mangelson H."/>
            <person name="Liachko I."/>
            <person name="Sullivan S."/>
            <person name="Sone E.D."/>
            <person name="Koren S."/>
            <person name="Silverstein K.A.T."/>
            <person name="Beckman K.B."/>
            <person name="Gohl D.M."/>
        </authorList>
    </citation>
    <scope>NUCLEOTIDE SEQUENCE</scope>
    <source>
        <strain evidence="1">Duluth1</strain>
        <tissue evidence="1">Whole animal</tissue>
    </source>
</reference>
<evidence type="ECO:0000313" key="2">
    <source>
        <dbReference type="Proteomes" id="UP000828390"/>
    </source>
</evidence>
<reference evidence="1" key="2">
    <citation type="submission" date="2020-11" db="EMBL/GenBank/DDBJ databases">
        <authorList>
            <person name="McCartney M.A."/>
            <person name="Auch B."/>
            <person name="Kono T."/>
            <person name="Mallez S."/>
            <person name="Becker A."/>
            <person name="Gohl D.M."/>
            <person name="Silverstein K.A.T."/>
            <person name="Koren S."/>
            <person name="Bechman K.B."/>
            <person name="Herman A."/>
            <person name="Abrahante J.E."/>
            <person name="Garbe J."/>
        </authorList>
    </citation>
    <scope>NUCLEOTIDE SEQUENCE</scope>
    <source>
        <strain evidence="1">Duluth1</strain>
        <tissue evidence="1">Whole animal</tissue>
    </source>
</reference>
<dbReference type="Proteomes" id="UP000828390">
    <property type="component" value="Unassembled WGS sequence"/>
</dbReference>
<accession>A0A9D4MDY7</accession>
<organism evidence="1 2">
    <name type="scientific">Dreissena polymorpha</name>
    <name type="common">Zebra mussel</name>
    <name type="synonym">Mytilus polymorpha</name>
    <dbReference type="NCBI Taxonomy" id="45954"/>
    <lineage>
        <taxon>Eukaryota</taxon>
        <taxon>Metazoa</taxon>
        <taxon>Spiralia</taxon>
        <taxon>Lophotrochozoa</taxon>
        <taxon>Mollusca</taxon>
        <taxon>Bivalvia</taxon>
        <taxon>Autobranchia</taxon>
        <taxon>Heteroconchia</taxon>
        <taxon>Euheterodonta</taxon>
        <taxon>Imparidentia</taxon>
        <taxon>Neoheterodontei</taxon>
        <taxon>Myida</taxon>
        <taxon>Dreissenoidea</taxon>
        <taxon>Dreissenidae</taxon>
        <taxon>Dreissena</taxon>
    </lineage>
</organism>
<dbReference type="AlphaFoldDB" id="A0A9D4MDY7"/>
<dbReference type="EMBL" id="JAIWYP010000002">
    <property type="protein sequence ID" value="KAH3875600.1"/>
    <property type="molecule type" value="Genomic_DNA"/>
</dbReference>